<dbReference type="GO" id="GO:0000182">
    <property type="term" value="F:rDNA binding"/>
    <property type="evidence" value="ECO:0007669"/>
    <property type="project" value="TreeGrafter"/>
</dbReference>
<feature type="compositionally biased region" description="Low complexity" evidence="1">
    <location>
        <begin position="387"/>
        <end position="402"/>
    </location>
</feature>
<dbReference type="GeneID" id="89970514"/>
<proteinExistence type="predicted"/>
<sequence length="550" mass="62766">MDDETDRDEPHDLGNEAHDGHIARSDSDENDQPCLTRSEFKSPSLQPFYERKWNRYSQDYNDRYLEIFKQVWENSTGDDGTPEFQPTQLGVISWRPSEKTRLYKALDSKGCRNVKAIAELVGTKSEPEVSAYLSLLNQKETDRQLFEPRTHNISHVEIPAAIEIGSDCEQVLDKAAAALSAFQDNFDFTAGHRNNKSWLIDHRVASELDEKADKADLSDDLTEDSSDEQPPLADSTRFFHVSSFLNLSETFFMNQGSGETWHDLAENDERPSITMDTLTDLHELIVSYLQRLIQSVIFLAKSRIRSTSTISHKPPHHVRQEDVSAAVDVLNLKNDLWAYWVRMARRNKLLVVHKKSAPVHFNPKAVMSYDKLEAILSERNRGRSLSVMSEMSEMSEQTGQSESSDEEMVSLAIKKHAKVSKLADESANSKGDDEEDEDNPFGSENESNDSDSESSPPTLITTSKRKRAEALEAATDEYMEEIDQVVREQEEFRLLQVLGIEPENAMQEEKSEPLRKRPHVMRKTVVEMQGWSAPYQSEWETHGNMSFDTR</sequence>
<feature type="region of interest" description="Disordered" evidence="1">
    <location>
        <begin position="212"/>
        <end position="233"/>
    </location>
</feature>
<dbReference type="AlphaFoldDB" id="A0AAV9NBX6"/>
<dbReference type="GO" id="GO:0001181">
    <property type="term" value="F:RNA polymerase I general transcription initiation factor activity"/>
    <property type="evidence" value="ECO:0007669"/>
    <property type="project" value="TreeGrafter"/>
</dbReference>
<dbReference type="PANTHER" id="PTHR28079">
    <property type="entry name" value="RNA POLYMERASE I-SPECIFIC TRANSCRIPTION INITIATION FACTOR RRN5"/>
    <property type="match status" value="1"/>
</dbReference>
<dbReference type="RefSeq" id="XP_064706770.1">
    <property type="nucleotide sequence ID" value="XM_064845916.1"/>
</dbReference>
<feature type="region of interest" description="Disordered" evidence="1">
    <location>
        <begin position="1"/>
        <end position="40"/>
    </location>
</feature>
<dbReference type="InterPro" id="IPR039601">
    <property type="entry name" value="Rrn5"/>
</dbReference>
<gene>
    <name evidence="2" type="ORF">LTR84_002302</name>
</gene>
<evidence type="ECO:0000313" key="2">
    <source>
        <dbReference type="EMBL" id="KAK5053328.1"/>
    </source>
</evidence>
<accession>A0AAV9NBX6</accession>
<reference evidence="2 3" key="1">
    <citation type="submission" date="2023-08" db="EMBL/GenBank/DDBJ databases">
        <title>Black Yeasts Isolated from many extreme environments.</title>
        <authorList>
            <person name="Coleine C."/>
            <person name="Stajich J.E."/>
            <person name="Selbmann L."/>
        </authorList>
    </citation>
    <scope>NUCLEOTIDE SEQUENCE [LARGE SCALE GENOMIC DNA]</scope>
    <source>
        <strain evidence="2 3">CCFEE 5792</strain>
    </source>
</reference>
<dbReference type="GO" id="GO:0006361">
    <property type="term" value="P:transcription initiation at RNA polymerase I promoter"/>
    <property type="evidence" value="ECO:0007669"/>
    <property type="project" value="TreeGrafter"/>
</dbReference>
<dbReference type="PANTHER" id="PTHR28079:SF1">
    <property type="entry name" value="RNA POLYMERASE I-SPECIFIC TRANSCRIPTION INITIATION FACTOR RRN5"/>
    <property type="match status" value="1"/>
</dbReference>
<comment type="caution">
    <text evidence="2">The sequence shown here is derived from an EMBL/GenBank/DDBJ whole genome shotgun (WGS) entry which is preliminary data.</text>
</comment>
<dbReference type="EMBL" id="JAVRRD010000012">
    <property type="protein sequence ID" value="KAK5053328.1"/>
    <property type="molecule type" value="Genomic_DNA"/>
</dbReference>
<feature type="compositionally biased region" description="Basic and acidic residues" evidence="1">
    <location>
        <begin position="8"/>
        <end position="27"/>
    </location>
</feature>
<protein>
    <recommendedName>
        <fullName evidence="4">Myb-like domain-containing protein</fullName>
    </recommendedName>
</protein>
<evidence type="ECO:0000313" key="3">
    <source>
        <dbReference type="Proteomes" id="UP001358417"/>
    </source>
</evidence>
<dbReference type="Proteomes" id="UP001358417">
    <property type="component" value="Unassembled WGS sequence"/>
</dbReference>
<keyword evidence="3" id="KW-1185">Reference proteome</keyword>
<dbReference type="GO" id="GO:0042790">
    <property type="term" value="P:nucleolar large rRNA transcription by RNA polymerase I"/>
    <property type="evidence" value="ECO:0007669"/>
    <property type="project" value="InterPro"/>
</dbReference>
<feature type="compositionally biased region" description="Acidic residues" evidence="1">
    <location>
        <begin position="218"/>
        <end position="227"/>
    </location>
</feature>
<organism evidence="2 3">
    <name type="scientific">Exophiala bonariae</name>
    <dbReference type="NCBI Taxonomy" id="1690606"/>
    <lineage>
        <taxon>Eukaryota</taxon>
        <taxon>Fungi</taxon>
        <taxon>Dikarya</taxon>
        <taxon>Ascomycota</taxon>
        <taxon>Pezizomycotina</taxon>
        <taxon>Eurotiomycetes</taxon>
        <taxon>Chaetothyriomycetidae</taxon>
        <taxon>Chaetothyriales</taxon>
        <taxon>Herpotrichiellaceae</taxon>
        <taxon>Exophiala</taxon>
    </lineage>
</organism>
<name>A0AAV9NBX6_9EURO</name>
<evidence type="ECO:0008006" key="4">
    <source>
        <dbReference type="Google" id="ProtNLM"/>
    </source>
</evidence>
<evidence type="ECO:0000256" key="1">
    <source>
        <dbReference type="SAM" id="MobiDB-lite"/>
    </source>
</evidence>
<feature type="region of interest" description="Disordered" evidence="1">
    <location>
        <begin position="387"/>
        <end position="466"/>
    </location>
</feature>
<dbReference type="GO" id="GO:0000500">
    <property type="term" value="C:RNA polymerase I upstream activating factor complex"/>
    <property type="evidence" value="ECO:0007669"/>
    <property type="project" value="InterPro"/>
</dbReference>